<dbReference type="GO" id="GO:0008531">
    <property type="term" value="F:riboflavin kinase activity"/>
    <property type="evidence" value="ECO:0007669"/>
    <property type="project" value="TreeGrafter"/>
</dbReference>
<dbReference type="GO" id="GO:0005524">
    <property type="term" value="F:ATP binding"/>
    <property type="evidence" value="ECO:0007669"/>
    <property type="project" value="UniProtKB-KW"/>
</dbReference>
<evidence type="ECO:0000256" key="5">
    <source>
        <dbReference type="ARBA" id="ARBA00022643"/>
    </source>
</evidence>
<dbReference type="PANTHER" id="PTHR22749:SF6">
    <property type="entry name" value="RIBOFLAVIN KINASE"/>
    <property type="match status" value="1"/>
</dbReference>
<keyword evidence="4" id="KW-0285">Flavoprotein</keyword>
<comment type="pathway">
    <text evidence="1">Cofactor biosynthesis; FAD biosynthesis; FAD from FMN: step 1/1.</text>
</comment>
<dbReference type="Proteomes" id="UP000051886">
    <property type="component" value="Unassembled WGS sequence"/>
</dbReference>
<keyword evidence="6 13" id="KW-0808">Transferase</keyword>
<dbReference type="Gene3D" id="3.40.50.620">
    <property type="entry name" value="HUPs"/>
    <property type="match status" value="1"/>
</dbReference>
<evidence type="ECO:0000256" key="2">
    <source>
        <dbReference type="ARBA" id="ARBA00010214"/>
    </source>
</evidence>
<dbReference type="InterPro" id="IPR014729">
    <property type="entry name" value="Rossmann-like_a/b/a_fold"/>
</dbReference>
<evidence type="ECO:0000256" key="7">
    <source>
        <dbReference type="ARBA" id="ARBA00022695"/>
    </source>
</evidence>
<comment type="similarity">
    <text evidence="2">Belongs to the RibF family.</text>
</comment>
<evidence type="ECO:0000256" key="1">
    <source>
        <dbReference type="ARBA" id="ARBA00004726"/>
    </source>
</evidence>
<dbReference type="CDD" id="cd02064">
    <property type="entry name" value="FAD_synthetase_N"/>
    <property type="match status" value="1"/>
</dbReference>
<dbReference type="GO" id="GO:0003919">
    <property type="term" value="F:FMN adenylyltransferase activity"/>
    <property type="evidence" value="ECO:0007669"/>
    <property type="project" value="UniProtKB-EC"/>
</dbReference>
<evidence type="ECO:0000256" key="11">
    <source>
        <dbReference type="ARBA" id="ARBA00049494"/>
    </source>
</evidence>
<dbReference type="EMBL" id="JQCN01000054">
    <property type="protein sequence ID" value="KRN97942.1"/>
    <property type="molecule type" value="Genomic_DNA"/>
</dbReference>
<evidence type="ECO:0000256" key="3">
    <source>
        <dbReference type="ARBA" id="ARBA00012393"/>
    </source>
</evidence>
<keyword evidence="7" id="KW-0548">Nucleotidyltransferase</keyword>
<dbReference type="Pfam" id="PF06574">
    <property type="entry name" value="FAD_syn"/>
    <property type="match status" value="1"/>
</dbReference>
<keyword evidence="10" id="KW-0067">ATP-binding</keyword>
<accession>A0A0R2LDI0</accession>
<evidence type="ECO:0000256" key="8">
    <source>
        <dbReference type="ARBA" id="ARBA00022741"/>
    </source>
</evidence>
<evidence type="ECO:0000259" key="12">
    <source>
        <dbReference type="Pfam" id="PF06574"/>
    </source>
</evidence>
<keyword evidence="5" id="KW-0288">FMN</keyword>
<feature type="domain" description="FAD synthetase" evidence="12">
    <location>
        <begin position="21"/>
        <end position="175"/>
    </location>
</feature>
<sequence length="301" mass="34422">MEEKYLEVYYLKSSEFDPEKFARPMVMALGFFDGVHRGHQGVINTARKYAQEKQLPLAVMTFDRHSSMLFTDPETTSFRYLNTLPQKVDLMEKQKVDYLFVVEFSHAFATLSPETFVQRYLIDLRVKVAVAGFDFTFGQYGLGDMELLRKLGEPDFRTVTVPKKNENKHKISSTRIRKLIATGKMAEACQLLGHEYMVGGKLLPDQQIKIDNKYQQLPPLGTYVCQLEIGAEKHQVKINILTSETRPVNQIIQADLHKFSKSSLKNGIEVMLTWPKQKEAADTVVNGLLSEQEQQEASNSF</sequence>
<dbReference type="STRING" id="449659.IV66_GL000385"/>
<organism evidence="13 14">
    <name type="scientific">Ligilactobacillus pobuzihii</name>
    <dbReference type="NCBI Taxonomy" id="449659"/>
    <lineage>
        <taxon>Bacteria</taxon>
        <taxon>Bacillati</taxon>
        <taxon>Bacillota</taxon>
        <taxon>Bacilli</taxon>
        <taxon>Lactobacillales</taxon>
        <taxon>Lactobacillaceae</taxon>
        <taxon>Ligilactobacillus</taxon>
    </lineage>
</organism>
<dbReference type="GO" id="GO:0006747">
    <property type="term" value="P:FAD biosynthetic process"/>
    <property type="evidence" value="ECO:0007669"/>
    <property type="project" value="UniProtKB-UniPathway"/>
</dbReference>
<comment type="caution">
    <text evidence="13">The sequence shown here is derived from an EMBL/GenBank/DDBJ whole genome shotgun (WGS) entry which is preliminary data.</text>
</comment>
<gene>
    <name evidence="13" type="ORF">IV66_GL000385</name>
</gene>
<keyword evidence="9" id="KW-0274">FAD</keyword>
<dbReference type="EC" id="2.7.7.2" evidence="3"/>
<dbReference type="GO" id="GO:0009231">
    <property type="term" value="P:riboflavin biosynthetic process"/>
    <property type="evidence" value="ECO:0007669"/>
    <property type="project" value="InterPro"/>
</dbReference>
<comment type="catalytic activity">
    <reaction evidence="11">
        <text>FMN + ATP + H(+) = FAD + diphosphate</text>
        <dbReference type="Rhea" id="RHEA:17237"/>
        <dbReference type="ChEBI" id="CHEBI:15378"/>
        <dbReference type="ChEBI" id="CHEBI:30616"/>
        <dbReference type="ChEBI" id="CHEBI:33019"/>
        <dbReference type="ChEBI" id="CHEBI:57692"/>
        <dbReference type="ChEBI" id="CHEBI:58210"/>
        <dbReference type="EC" id="2.7.7.2"/>
    </reaction>
</comment>
<dbReference type="AlphaFoldDB" id="A0A0R2LDI0"/>
<dbReference type="GO" id="GO:0009398">
    <property type="term" value="P:FMN biosynthetic process"/>
    <property type="evidence" value="ECO:0007669"/>
    <property type="project" value="TreeGrafter"/>
</dbReference>
<evidence type="ECO:0000313" key="14">
    <source>
        <dbReference type="Proteomes" id="UP000051886"/>
    </source>
</evidence>
<evidence type="ECO:0000256" key="9">
    <source>
        <dbReference type="ARBA" id="ARBA00022827"/>
    </source>
</evidence>
<dbReference type="InterPro" id="IPR023468">
    <property type="entry name" value="Riboflavin_kinase"/>
</dbReference>
<dbReference type="FunFam" id="3.40.50.620:FF:000021">
    <property type="entry name" value="Riboflavin biosynthesis protein"/>
    <property type="match status" value="1"/>
</dbReference>
<evidence type="ECO:0000256" key="10">
    <source>
        <dbReference type="ARBA" id="ARBA00022840"/>
    </source>
</evidence>
<dbReference type="PANTHER" id="PTHR22749">
    <property type="entry name" value="RIBOFLAVIN KINASE/FMN ADENYLYLTRANSFERASE"/>
    <property type="match status" value="1"/>
</dbReference>
<dbReference type="UniPathway" id="UPA00277">
    <property type="reaction ID" value="UER00407"/>
</dbReference>
<dbReference type="OrthoDB" id="9803667at2"/>
<keyword evidence="14" id="KW-1185">Reference proteome</keyword>
<dbReference type="InterPro" id="IPR015864">
    <property type="entry name" value="FAD_synthase"/>
</dbReference>
<proteinExistence type="inferred from homology"/>
<name>A0A0R2LDI0_9LACO</name>
<evidence type="ECO:0000313" key="13">
    <source>
        <dbReference type="EMBL" id="KRN97942.1"/>
    </source>
</evidence>
<dbReference type="PATRIC" id="fig|449659.4.peg.384"/>
<keyword evidence="8" id="KW-0547">Nucleotide-binding</keyword>
<protein>
    <recommendedName>
        <fullName evidence="3">FAD synthase</fullName>
        <ecNumber evidence="3">2.7.7.2</ecNumber>
    </recommendedName>
</protein>
<reference evidence="13 14" key="1">
    <citation type="journal article" date="2015" name="Genome Announc.">
        <title>Expanding the biotechnology potential of lactobacilli through comparative genomics of 213 strains and associated genera.</title>
        <authorList>
            <person name="Sun Z."/>
            <person name="Harris H.M."/>
            <person name="McCann A."/>
            <person name="Guo C."/>
            <person name="Argimon S."/>
            <person name="Zhang W."/>
            <person name="Yang X."/>
            <person name="Jeffery I.B."/>
            <person name="Cooney J.C."/>
            <person name="Kagawa T.F."/>
            <person name="Liu W."/>
            <person name="Song Y."/>
            <person name="Salvetti E."/>
            <person name="Wrobel A."/>
            <person name="Rasinkangas P."/>
            <person name="Parkhill J."/>
            <person name="Rea M.C."/>
            <person name="O'Sullivan O."/>
            <person name="Ritari J."/>
            <person name="Douillard F.P."/>
            <person name="Paul Ross R."/>
            <person name="Yang R."/>
            <person name="Briner A.E."/>
            <person name="Felis G.E."/>
            <person name="de Vos W.M."/>
            <person name="Barrangou R."/>
            <person name="Klaenhammer T.R."/>
            <person name="Caufield P.W."/>
            <person name="Cui Y."/>
            <person name="Zhang H."/>
            <person name="O'Toole P.W."/>
        </authorList>
    </citation>
    <scope>NUCLEOTIDE SEQUENCE [LARGE SCALE GENOMIC DNA]</scope>
    <source>
        <strain evidence="13 14">NBRC 103219</strain>
    </source>
</reference>
<evidence type="ECO:0000256" key="4">
    <source>
        <dbReference type="ARBA" id="ARBA00022630"/>
    </source>
</evidence>
<dbReference type="SUPFAM" id="SSF52374">
    <property type="entry name" value="Nucleotidylyl transferase"/>
    <property type="match status" value="1"/>
</dbReference>
<evidence type="ECO:0000256" key="6">
    <source>
        <dbReference type="ARBA" id="ARBA00022679"/>
    </source>
</evidence>